<comment type="subcellular location">
    <subcellularLocation>
        <location evidence="1 5 6">Nucleus</location>
    </subcellularLocation>
</comment>
<feature type="DNA-binding region" description="Homeobox" evidence="5">
    <location>
        <begin position="112"/>
        <end position="171"/>
    </location>
</feature>
<dbReference type="PANTHER" id="PTHR24340">
    <property type="entry name" value="HOMEOBOX PROTEIN NKX"/>
    <property type="match status" value="1"/>
</dbReference>
<dbReference type="GO" id="GO:0000981">
    <property type="term" value="F:DNA-binding transcription factor activity, RNA polymerase II-specific"/>
    <property type="evidence" value="ECO:0007669"/>
    <property type="project" value="InterPro"/>
</dbReference>
<dbReference type="Proteomes" id="UP000054721">
    <property type="component" value="Unassembled WGS sequence"/>
</dbReference>
<proteinExistence type="predicted"/>
<dbReference type="Gene3D" id="1.10.10.60">
    <property type="entry name" value="Homeodomain-like"/>
    <property type="match status" value="1"/>
</dbReference>
<keyword evidence="2 5" id="KW-0238">DNA-binding</keyword>
<evidence type="ECO:0000259" key="7">
    <source>
        <dbReference type="PROSITE" id="PS50071"/>
    </source>
</evidence>
<dbReference type="PROSITE" id="PS50071">
    <property type="entry name" value="HOMEOBOX_2"/>
    <property type="match status" value="1"/>
</dbReference>
<evidence type="ECO:0000256" key="2">
    <source>
        <dbReference type="ARBA" id="ARBA00023125"/>
    </source>
</evidence>
<dbReference type="SUPFAM" id="SSF46689">
    <property type="entry name" value="Homeodomain-like"/>
    <property type="match status" value="1"/>
</dbReference>
<accession>A0A0V1LLQ2</accession>
<dbReference type="CDD" id="cd00086">
    <property type="entry name" value="homeodomain"/>
    <property type="match status" value="1"/>
</dbReference>
<dbReference type="Pfam" id="PF00046">
    <property type="entry name" value="Homeodomain"/>
    <property type="match status" value="1"/>
</dbReference>
<dbReference type="EMBL" id="JYDW01000035">
    <property type="protein sequence ID" value="KRZ59982.1"/>
    <property type="molecule type" value="Genomic_DNA"/>
</dbReference>
<dbReference type="GO" id="GO:0030154">
    <property type="term" value="P:cell differentiation"/>
    <property type="evidence" value="ECO:0007669"/>
    <property type="project" value="TreeGrafter"/>
</dbReference>
<keyword evidence="9" id="KW-1185">Reference proteome</keyword>
<sequence length="267" mass="29955">MHLSTALMENCSSKLFKSDQANGEPAENINNDKKTKFSVENILSMDANEEATATTTRINIDCGGISSTRRSTAVHFHDGENLFKKTPLCAELSERKPSSSQFNHAGMKFAKPRRARTAFTYEQLVALENKFKNTRYLSVCERLNLALSLNLSETQVKIWFQNRRTKWKKQNPGAEAIQEGQESSSVLSAFKPCNSFITDIAAEQGCPASSVRNGNFMLNYGNEPNFGSIMSCFNSTATTPTADMMNLVAFHPLLPPSFYRFYELNKW</sequence>
<dbReference type="PROSITE" id="PS00027">
    <property type="entry name" value="HOMEOBOX_1"/>
    <property type="match status" value="1"/>
</dbReference>
<evidence type="ECO:0000256" key="4">
    <source>
        <dbReference type="ARBA" id="ARBA00023242"/>
    </source>
</evidence>
<evidence type="ECO:0000256" key="1">
    <source>
        <dbReference type="ARBA" id="ARBA00004123"/>
    </source>
</evidence>
<gene>
    <name evidence="8" type="primary">Nkx1-2</name>
    <name evidence="8" type="ORF">T02_8047</name>
</gene>
<dbReference type="AlphaFoldDB" id="A0A0V1LLQ2"/>
<protein>
    <submittedName>
        <fullName evidence="8">NK1 transcription factor-related protein 2</fullName>
    </submittedName>
</protein>
<evidence type="ECO:0000256" key="5">
    <source>
        <dbReference type="PROSITE-ProRule" id="PRU00108"/>
    </source>
</evidence>
<evidence type="ECO:0000256" key="3">
    <source>
        <dbReference type="ARBA" id="ARBA00023155"/>
    </source>
</evidence>
<reference evidence="8 9" key="1">
    <citation type="submission" date="2015-05" db="EMBL/GenBank/DDBJ databases">
        <title>Evolution of Trichinella species and genotypes.</title>
        <authorList>
            <person name="Korhonen P.K."/>
            <person name="Edoardo P."/>
            <person name="Giuseppe L.R."/>
            <person name="Gasser R.B."/>
        </authorList>
    </citation>
    <scope>NUCLEOTIDE SEQUENCE [LARGE SCALE GENOMIC DNA]</scope>
    <source>
        <strain evidence="8">ISS10</strain>
    </source>
</reference>
<organism evidence="8 9">
    <name type="scientific">Trichinella nativa</name>
    <dbReference type="NCBI Taxonomy" id="6335"/>
    <lineage>
        <taxon>Eukaryota</taxon>
        <taxon>Metazoa</taxon>
        <taxon>Ecdysozoa</taxon>
        <taxon>Nematoda</taxon>
        <taxon>Enoplea</taxon>
        <taxon>Dorylaimia</taxon>
        <taxon>Trichinellida</taxon>
        <taxon>Trichinellidae</taxon>
        <taxon>Trichinella</taxon>
    </lineage>
</organism>
<dbReference type="PRINTS" id="PR00024">
    <property type="entry name" value="HOMEOBOX"/>
</dbReference>
<dbReference type="InterPro" id="IPR017970">
    <property type="entry name" value="Homeobox_CS"/>
</dbReference>
<dbReference type="PANTHER" id="PTHR24340:SF37">
    <property type="entry name" value="HOMEOBOX PROTEIN SLOU"/>
    <property type="match status" value="1"/>
</dbReference>
<dbReference type="GO" id="GO:0000978">
    <property type="term" value="F:RNA polymerase II cis-regulatory region sequence-specific DNA binding"/>
    <property type="evidence" value="ECO:0007669"/>
    <property type="project" value="TreeGrafter"/>
</dbReference>
<dbReference type="OrthoDB" id="6159439at2759"/>
<evidence type="ECO:0000256" key="6">
    <source>
        <dbReference type="RuleBase" id="RU000682"/>
    </source>
</evidence>
<keyword evidence="4 5" id="KW-0539">Nucleus</keyword>
<evidence type="ECO:0000313" key="8">
    <source>
        <dbReference type="EMBL" id="KRZ59982.1"/>
    </source>
</evidence>
<name>A0A0V1LLQ2_9BILA</name>
<dbReference type="InterPro" id="IPR001356">
    <property type="entry name" value="HD"/>
</dbReference>
<dbReference type="SMART" id="SM00389">
    <property type="entry name" value="HOX"/>
    <property type="match status" value="1"/>
</dbReference>
<evidence type="ECO:0000313" key="9">
    <source>
        <dbReference type="Proteomes" id="UP000054721"/>
    </source>
</evidence>
<dbReference type="STRING" id="6335.A0A0V1LLQ2"/>
<dbReference type="InterPro" id="IPR050394">
    <property type="entry name" value="Homeobox_NK-like"/>
</dbReference>
<comment type="caution">
    <text evidence="8">The sequence shown here is derived from an EMBL/GenBank/DDBJ whole genome shotgun (WGS) entry which is preliminary data.</text>
</comment>
<keyword evidence="3 5" id="KW-0371">Homeobox</keyword>
<dbReference type="InterPro" id="IPR009057">
    <property type="entry name" value="Homeodomain-like_sf"/>
</dbReference>
<feature type="domain" description="Homeobox" evidence="7">
    <location>
        <begin position="110"/>
        <end position="170"/>
    </location>
</feature>
<dbReference type="GO" id="GO:0005634">
    <property type="term" value="C:nucleus"/>
    <property type="evidence" value="ECO:0007669"/>
    <property type="project" value="UniProtKB-SubCell"/>
</dbReference>
<dbReference type="InterPro" id="IPR020479">
    <property type="entry name" value="HD_metazoa"/>
</dbReference>